<dbReference type="Proteomes" id="UP000269352">
    <property type="component" value="Unassembled WGS sequence"/>
</dbReference>
<gene>
    <name evidence="1" type="ORF">NO1_0812</name>
</gene>
<reference evidence="1 2" key="1">
    <citation type="journal article" date="2019" name="ISME J.">
        <title>Genome analyses of uncultured TG2/ZB3 bacteria in 'Margulisbacteria' specifically attached to ectosymbiotic spirochetes of protists in the termite gut.</title>
        <authorList>
            <person name="Utami Y.D."/>
            <person name="Kuwahara H."/>
            <person name="Igai K."/>
            <person name="Murakami T."/>
            <person name="Sugaya K."/>
            <person name="Morikawa T."/>
            <person name="Nagura Y."/>
            <person name="Yuki M."/>
            <person name="Deevong P."/>
            <person name="Inoue T."/>
            <person name="Kihara K."/>
            <person name="Lo N."/>
            <person name="Yamada A."/>
            <person name="Ohkuma M."/>
            <person name="Hongoh Y."/>
        </authorList>
    </citation>
    <scope>NUCLEOTIDE SEQUENCE [LARGE SCALE GENOMIC DNA]</scope>
    <source>
        <strain evidence="1">NkOx7-01</strain>
    </source>
</reference>
<dbReference type="AlphaFoldDB" id="A0A388TAU1"/>
<organism evidence="1 2">
    <name type="scientific">Termititenax aidoneus</name>
    <dbReference type="NCBI Taxonomy" id="2218524"/>
    <lineage>
        <taxon>Bacteria</taxon>
        <taxon>Bacillati</taxon>
        <taxon>Candidatus Margulisiibacteriota</taxon>
        <taxon>Candidatus Termititenacia</taxon>
        <taxon>Candidatus Termititenacales</taxon>
        <taxon>Candidatus Termititenacaceae</taxon>
        <taxon>Candidatus Termititenax</taxon>
    </lineage>
</organism>
<evidence type="ECO:0000313" key="2">
    <source>
        <dbReference type="Proteomes" id="UP000269352"/>
    </source>
</evidence>
<comment type="caution">
    <text evidence="1">The sequence shown here is derived from an EMBL/GenBank/DDBJ whole genome shotgun (WGS) entry which is preliminary data.</text>
</comment>
<evidence type="ECO:0008006" key="3">
    <source>
        <dbReference type="Google" id="ProtNLM"/>
    </source>
</evidence>
<accession>A0A388TAU1</accession>
<evidence type="ECO:0000313" key="1">
    <source>
        <dbReference type="EMBL" id="GBR73425.1"/>
    </source>
</evidence>
<dbReference type="EMBL" id="BGZN01000011">
    <property type="protein sequence ID" value="GBR73425.1"/>
    <property type="molecule type" value="Genomic_DNA"/>
</dbReference>
<sequence length="436" mass="50428">MLDQKQILVSFFGSHDTLESEKQKLKGPIAQLCVSQHLPRLEKIFIFVSKDKDPDLPKSKLFFKRYCDDGLEQLYQKYADTQTIEFSIDNPTDQKEISELVGQYVAEFNKYTQSGYEVYVNLSSGTPAMIAVMSLLIATKRLAGIGIYSPNPEFDTEVRIDRLDYYHKSFDYKMLHLFIDKYNYQALSECLRDKTLIGNIVTNNFKSLAEFAKNRLLGNFEKAAEIYQGKNWDLSYETPQQLVGQAYEYFWVAKIAQKNGDNFSAVLKLSIALEKLVYFINREILKQKYPEAISVEKNGSYVLNLACVKQKFPKFLNELESISYNNINVLDKKLDAFVSEKLLIFLTTKTAYSEYKALADYAKKLELGEKKSLRNKRNKLAHYVAEARPVPEKFFENASALLQETADKFGSQFPEGYFTQDVYEQINENLRKEILF</sequence>
<name>A0A388TAU1_TERA1</name>
<proteinExistence type="predicted"/>
<keyword evidence="2" id="KW-1185">Reference proteome</keyword>
<protein>
    <recommendedName>
        <fullName evidence="3">CRISPR-associated protein</fullName>
    </recommendedName>
</protein>